<evidence type="ECO:0000313" key="3">
    <source>
        <dbReference type="EMBL" id="AAX34052.1"/>
    </source>
</evidence>
<dbReference type="InterPro" id="IPR020306">
    <property type="entry name" value="Mite_allergen_group-5/21"/>
</dbReference>
<keyword evidence="2" id="KW-0732">Signal</keyword>
<evidence type="ECO:0000256" key="1">
    <source>
        <dbReference type="ARBA" id="ARBA00010710"/>
    </source>
</evidence>
<dbReference type="Pfam" id="PF11642">
    <property type="entry name" value="Blo-t-5"/>
    <property type="match status" value="1"/>
</dbReference>
<protein>
    <submittedName>
        <fullName evidence="3">Sui m 5.03 allergen</fullName>
    </submittedName>
</protein>
<sequence length="134" mass="15039">MKFVLALAALLAVAYAAPTQNDKGFRNEFDHLLVIEAEHRFKEIEQGLMRLSLQVETLEKSKSKALKAEILREITIGVNFATGAKEFFTREAKRTDLDLVEKFNYDAAVVSAEILIKDLTELAKKVNAIDANNK</sequence>
<dbReference type="Gene3D" id="1.20.58.970">
    <property type="match status" value="1"/>
</dbReference>
<dbReference type="InterPro" id="IPR038455">
    <property type="entry name" value="Mite_allergen_group-5/21_sf"/>
</dbReference>
<accession>B2GM88</accession>
<name>B2GM88_9ACAR</name>
<comment type="similarity">
    <text evidence="1">Belongs to the mite group 5 allergen family.</text>
</comment>
<organism evidence="3">
    <name type="scientific">Suidasia medanensis</name>
    <dbReference type="NCBI Taxonomy" id="223625"/>
    <lineage>
        <taxon>Eukaryota</taxon>
        <taxon>Metazoa</taxon>
        <taxon>Ecdysozoa</taxon>
        <taxon>Arthropoda</taxon>
        <taxon>Chelicerata</taxon>
        <taxon>Arachnida</taxon>
        <taxon>Acari</taxon>
        <taxon>Acariformes</taxon>
        <taxon>Sarcoptiformes</taxon>
        <taxon>Astigmata</taxon>
        <taxon>Acaroidea</taxon>
        <taxon>Suidasiidae</taxon>
        <taxon>Suidasia</taxon>
    </lineage>
</organism>
<feature type="signal peptide" evidence="2">
    <location>
        <begin position="1"/>
        <end position="16"/>
    </location>
</feature>
<dbReference type="AlphaFoldDB" id="B2GM88"/>
<evidence type="ECO:0000256" key="2">
    <source>
        <dbReference type="SAM" id="SignalP"/>
    </source>
</evidence>
<proteinExistence type="evidence at transcript level"/>
<reference evidence="3" key="1">
    <citation type="submission" date="2004-10" db="EMBL/GenBank/DDBJ databases">
        <authorList>
            <person name="Chew F.T."/>
            <person name="Gao Y.F."/>
            <person name="Reginald K."/>
        </authorList>
    </citation>
    <scope>NUCLEOTIDE SEQUENCE</scope>
</reference>
<feature type="chain" id="PRO_5002776735" evidence="2">
    <location>
        <begin position="17"/>
        <end position="134"/>
    </location>
</feature>
<dbReference type="EMBL" id="AY800353">
    <property type="protein sequence ID" value="AAX34052.1"/>
    <property type="molecule type" value="mRNA"/>
</dbReference>